<dbReference type="Pfam" id="PF08241">
    <property type="entry name" value="Methyltransf_11"/>
    <property type="match status" value="1"/>
</dbReference>
<feature type="domain" description="Methyltransferase type 11" evidence="1">
    <location>
        <begin position="100"/>
        <end position="155"/>
    </location>
</feature>
<dbReference type="InterPro" id="IPR013216">
    <property type="entry name" value="Methyltransf_11"/>
</dbReference>
<reference evidence="2" key="1">
    <citation type="journal article" date="2021" name="mSystems">
        <title>Bacteria and Archaea Synergistically Convert Glycine Betaine to Biogenic Methane in the Formosa Cold Seep of the South China Sea.</title>
        <authorList>
            <person name="Li L."/>
            <person name="Zhang W."/>
            <person name="Zhang S."/>
            <person name="Song L."/>
            <person name="Sun Q."/>
            <person name="Zhang H."/>
            <person name="Xiang H."/>
            <person name="Dong X."/>
        </authorList>
    </citation>
    <scope>NUCLEOTIDE SEQUENCE</scope>
    <source>
        <strain evidence="2">ZWT</strain>
    </source>
</reference>
<dbReference type="SUPFAM" id="SSF53335">
    <property type="entry name" value="S-adenosyl-L-methionine-dependent methyltransferases"/>
    <property type="match status" value="1"/>
</dbReference>
<protein>
    <submittedName>
        <fullName evidence="2">Class I SAM-dependent methyltransferase</fullName>
    </submittedName>
</protein>
<dbReference type="RefSeq" id="WP_250858262.1">
    <property type="nucleotide sequence ID" value="NZ_JAGSOJ010000001.1"/>
</dbReference>
<dbReference type="Gene3D" id="3.40.50.150">
    <property type="entry name" value="Vaccinia Virus protein VP39"/>
    <property type="match status" value="1"/>
</dbReference>
<dbReference type="EMBL" id="JAGSOJ010000001">
    <property type="protein sequence ID" value="MCM1989271.1"/>
    <property type="molecule type" value="Genomic_DNA"/>
</dbReference>
<keyword evidence="2" id="KW-0808">Transferase</keyword>
<evidence type="ECO:0000313" key="3">
    <source>
        <dbReference type="Proteomes" id="UP001056429"/>
    </source>
</evidence>
<dbReference type="GO" id="GO:0008757">
    <property type="term" value="F:S-adenosylmethionine-dependent methyltransferase activity"/>
    <property type="evidence" value="ECO:0007669"/>
    <property type="project" value="InterPro"/>
</dbReference>
<dbReference type="GO" id="GO:0032259">
    <property type="term" value="P:methylation"/>
    <property type="evidence" value="ECO:0007669"/>
    <property type="project" value="UniProtKB-KW"/>
</dbReference>
<dbReference type="InterPro" id="IPR029063">
    <property type="entry name" value="SAM-dependent_MTases_sf"/>
</dbReference>
<reference evidence="2" key="2">
    <citation type="submission" date="2021-04" db="EMBL/GenBank/DDBJ databases">
        <authorList>
            <person name="Dong X."/>
        </authorList>
    </citation>
    <scope>NUCLEOTIDE SEQUENCE</scope>
    <source>
        <strain evidence="2">ZWT</strain>
    </source>
</reference>
<dbReference type="CDD" id="cd02440">
    <property type="entry name" value="AdoMet_MTases"/>
    <property type="match status" value="1"/>
</dbReference>
<proteinExistence type="predicted"/>
<comment type="caution">
    <text evidence="2">The sequence shown here is derived from an EMBL/GenBank/DDBJ whole genome shotgun (WGS) entry which is preliminary data.</text>
</comment>
<evidence type="ECO:0000313" key="2">
    <source>
        <dbReference type="EMBL" id="MCM1989271.1"/>
    </source>
</evidence>
<dbReference type="Proteomes" id="UP001056429">
    <property type="component" value="Unassembled WGS sequence"/>
</dbReference>
<keyword evidence="3" id="KW-1185">Reference proteome</keyword>
<accession>A0A9J6NXN8</accession>
<dbReference type="AlphaFoldDB" id="A0A9J6NXN8"/>
<sequence>MKNSKIINKYNDEVLTEKYCPLCENDVSSFLPFGLKKRLNAQCPRCFSLERHRLIWLYIKERTNLLTEQSRKIQMLHIAPEAILRKKFSQLSNIEYLSADLNPKKAMVKMDIQAIQYPDNSFDVIYGSHVLEHIPDDKKAMRELYRVLKNGGWAILPVPIRYSKYETFEDPKINTPELRLKYYGQSDHLRYYGLDYKDRLESAGFNVRVDKYSDKFDEETKNKYGLPNKEYIYYCTKDEQKTK</sequence>
<organism evidence="2 3">
    <name type="scientific">Oceanirhabdus seepicola</name>
    <dbReference type="NCBI Taxonomy" id="2828781"/>
    <lineage>
        <taxon>Bacteria</taxon>
        <taxon>Bacillati</taxon>
        <taxon>Bacillota</taxon>
        <taxon>Clostridia</taxon>
        <taxon>Eubacteriales</taxon>
        <taxon>Clostridiaceae</taxon>
        <taxon>Oceanirhabdus</taxon>
    </lineage>
</organism>
<dbReference type="PANTHER" id="PTHR43591">
    <property type="entry name" value="METHYLTRANSFERASE"/>
    <property type="match status" value="1"/>
</dbReference>
<name>A0A9J6NXN8_9CLOT</name>
<evidence type="ECO:0000259" key="1">
    <source>
        <dbReference type="Pfam" id="PF08241"/>
    </source>
</evidence>
<keyword evidence="2" id="KW-0489">Methyltransferase</keyword>
<gene>
    <name evidence="2" type="ORF">KDK92_05915</name>
</gene>